<sequence>MPQYKNDYPMTYVRLDDPDPPETRTGRTRPFSTVEQQAVLQSQPFFWGASWTLEILSCLVSALFLVAIILVLYEFDGKPVPDWPYGITLNALVSVLSTVMKACMAFIVCEGLSQLKWSWFSNSNKLSDLALLDAASRGTAGAFIALLRFVPRHLVTFGCVILVLAAATDPFIQQVIAIQERSLQAAGRSSIQVCNASLYTDYGMGAGPGLNKVPLSTMGAIYSGLFQEQSPSGKNAIMECATGNCTFSPYQSLSFCSRCSNITDSLSMSKKLTGSYYSYNYNLPNGFSFNTAINTNTMINTTTYQPLIKLDTTDLAVILNFTAITASGYGTPPDVSATECTLYYCIDTYHAAVNNGVFTETVISQDGKSNSTSDYSAFGKNVAITPDTCYVNGTRRENKATPECTYEVNYLSTLAMSNSVSPLLIGEGSRPMSNRPSWSSDTTEAIYGTYGNYSDIDSVFKSLVSSLAIHARSKVCNSLKEGTAWKTESYVHVRWPWMIFPIVLVLLSFLFLIITVFHTRRQYIWKSSPLALLFSELRIEGSAPLKPDPTLKGMDSASKEIEIYLESTAEGPRLKAVRTS</sequence>
<accession>A0A0A2L4B5</accession>
<keyword evidence="1" id="KW-0472">Membrane</keyword>
<dbReference type="OMA" id="ICTVFDW"/>
<protein>
    <submittedName>
        <fullName evidence="2">Uncharacterized protein</fullName>
    </submittedName>
</protein>
<feature type="transmembrane region" description="Helical" evidence="1">
    <location>
        <begin position="495"/>
        <end position="517"/>
    </location>
</feature>
<feature type="transmembrane region" description="Helical" evidence="1">
    <location>
        <begin position="85"/>
        <end position="109"/>
    </location>
</feature>
<dbReference type="EMBL" id="JQGA01000571">
    <property type="protein sequence ID" value="KGO74829.1"/>
    <property type="molecule type" value="Genomic_DNA"/>
</dbReference>
<keyword evidence="1" id="KW-0812">Transmembrane</keyword>
<evidence type="ECO:0000256" key="1">
    <source>
        <dbReference type="SAM" id="Phobius"/>
    </source>
</evidence>
<dbReference type="Pfam" id="PF11374">
    <property type="entry name" value="DUF3176"/>
    <property type="match status" value="1"/>
</dbReference>
<dbReference type="PhylomeDB" id="A0A0A2L4B5"/>
<dbReference type="PANTHER" id="PTHR35394:SF5">
    <property type="entry name" value="DUF3176 DOMAIN-CONTAINING PROTEIN"/>
    <property type="match status" value="1"/>
</dbReference>
<evidence type="ECO:0000313" key="2">
    <source>
        <dbReference type="EMBL" id="KGO74829.1"/>
    </source>
</evidence>
<dbReference type="Proteomes" id="UP000030104">
    <property type="component" value="Unassembled WGS sequence"/>
</dbReference>
<dbReference type="AlphaFoldDB" id="A0A0A2L4B5"/>
<dbReference type="InterPro" id="IPR021514">
    <property type="entry name" value="DUF3176"/>
</dbReference>
<proteinExistence type="predicted"/>
<keyword evidence="3" id="KW-1185">Reference proteome</keyword>
<dbReference type="PANTHER" id="PTHR35394">
    <property type="entry name" value="DUF3176 DOMAIN-CONTAINING PROTEIN"/>
    <property type="match status" value="1"/>
</dbReference>
<name>A0A0A2L4B5_PENIT</name>
<keyword evidence="1" id="KW-1133">Transmembrane helix</keyword>
<dbReference type="OrthoDB" id="5376804at2759"/>
<comment type="caution">
    <text evidence="2">The sequence shown here is derived from an EMBL/GenBank/DDBJ whole genome shotgun (WGS) entry which is preliminary data.</text>
</comment>
<dbReference type="STRING" id="40296.A0A0A2L4B5"/>
<dbReference type="HOGENOM" id="CLU_015092_4_1_1"/>
<gene>
    <name evidence="2" type="ORF">PITC_031070</name>
</gene>
<reference evidence="2 3" key="1">
    <citation type="journal article" date="2015" name="Mol. Plant Microbe Interact.">
        <title>Genome, transcriptome, and functional analyses of Penicillium expansum provide new insights into secondary metabolism and pathogenicity.</title>
        <authorList>
            <person name="Ballester A.R."/>
            <person name="Marcet-Houben M."/>
            <person name="Levin E."/>
            <person name="Sela N."/>
            <person name="Selma-Lazaro C."/>
            <person name="Carmona L."/>
            <person name="Wisniewski M."/>
            <person name="Droby S."/>
            <person name="Gonzalez-Candelas L."/>
            <person name="Gabaldon T."/>
        </authorList>
    </citation>
    <scope>NUCLEOTIDE SEQUENCE [LARGE SCALE GENOMIC DNA]</scope>
    <source>
        <strain evidence="2 3">PHI-1</strain>
    </source>
</reference>
<evidence type="ECO:0000313" key="3">
    <source>
        <dbReference type="Proteomes" id="UP000030104"/>
    </source>
</evidence>
<organism evidence="2 3">
    <name type="scientific">Penicillium italicum</name>
    <name type="common">Blue mold</name>
    <dbReference type="NCBI Taxonomy" id="40296"/>
    <lineage>
        <taxon>Eukaryota</taxon>
        <taxon>Fungi</taxon>
        <taxon>Dikarya</taxon>
        <taxon>Ascomycota</taxon>
        <taxon>Pezizomycotina</taxon>
        <taxon>Eurotiomycetes</taxon>
        <taxon>Eurotiomycetidae</taxon>
        <taxon>Eurotiales</taxon>
        <taxon>Aspergillaceae</taxon>
        <taxon>Penicillium</taxon>
    </lineage>
</organism>
<feature type="transmembrane region" description="Helical" evidence="1">
    <location>
        <begin position="51"/>
        <end position="73"/>
    </location>
</feature>